<keyword evidence="5" id="KW-1185">Reference proteome</keyword>
<protein>
    <recommendedName>
        <fullName evidence="3">PGG domain-containing protein</fullName>
    </recommendedName>
</protein>
<dbReference type="InterPro" id="IPR002110">
    <property type="entry name" value="Ankyrin_rpt"/>
</dbReference>
<feature type="repeat" description="ANK" evidence="1">
    <location>
        <begin position="105"/>
        <end position="127"/>
    </location>
</feature>
<comment type="caution">
    <text evidence="4">The sequence shown here is derived from an EMBL/GenBank/DDBJ whole genome shotgun (WGS) entry which is preliminary data.</text>
</comment>
<gene>
    <name evidence="4" type="ORF">SLEP1_g52998</name>
</gene>
<accession>A0AAV5M8Z7</accession>
<keyword evidence="2" id="KW-1133">Transmembrane helix</keyword>
<dbReference type="Pfam" id="PF13962">
    <property type="entry name" value="PGG"/>
    <property type="match status" value="1"/>
</dbReference>
<dbReference type="InterPro" id="IPR036770">
    <property type="entry name" value="Ankyrin_rpt-contain_sf"/>
</dbReference>
<keyword evidence="2" id="KW-0812">Transmembrane</keyword>
<dbReference type="SMART" id="SM00248">
    <property type="entry name" value="ANK"/>
    <property type="match status" value="4"/>
</dbReference>
<keyword evidence="2" id="KW-0472">Membrane</keyword>
<dbReference type="SUPFAM" id="SSF48403">
    <property type="entry name" value="Ankyrin repeat"/>
    <property type="match status" value="1"/>
</dbReference>
<dbReference type="PROSITE" id="PS50088">
    <property type="entry name" value="ANK_REPEAT"/>
    <property type="match status" value="2"/>
</dbReference>
<evidence type="ECO:0000313" key="5">
    <source>
        <dbReference type="Proteomes" id="UP001054252"/>
    </source>
</evidence>
<dbReference type="PANTHER" id="PTHR24128">
    <property type="entry name" value="HOMEOBOX PROTEIN WARIAI"/>
    <property type="match status" value="1"/>
</dbReference>
<dbReference type="PROSITE" id="PS50297">
    <property type="entry name" value="ANK_REP_REGION"/>
    <property type="match status" value="2"/>
</dbReference>
<evidence type="ECO:0000256" key="2">
    <source>
        <dbReference type="SAM" id="Phobius"/>
    </source>
</evidence>
<name>A0AAV5M8Z7_9ROSI</name>
<dbReference type="PANTHER" id="PTHR24128:SF83">
    <property type="entry name" value="PGG DOMAIN-CONTAINING PROTEIN"/>
    <property type="match status" value="1"/>
</dbReference>
<proteinExistence type="predicted"/>
<organism evidence="4 5">
    <name type="scientific">Rubroshorea leprosula</name>
    <dbReference type="NCBI Taxonomy" id="152421"/>
    <lineage>
        <taxon>Eukaryota</taxon>
        <taxon>Viridiplantae</taxon>
        <taxon>Streptophyta</taxon>
        <taxon>Embryophyta</taxon>
        <taxon>Tracheophyta</taxon>
        <taxon>Spermatophyta</taxon>
        <taxon>Magnoliopsida</taxon>
        <taxon>eudicotyledons</taxon>
        <taxon>Gunneridae</taxon>
        <taxon>Pentapetalae</taxon>
        <taxon>rosids</taxon>
        <taxon>malvids</taxon>
        <taxon>Malvales</taxon>
        <taxon>Dipterocarpaceae</taxon>
        <taxon>Rubroshorea</taxon>
    </lineage>
</organism>
<evidence type="ECO:0000256" key="1">
    <source>
        <dbReference type="PROSITE-ProRule" id="PRU00023"/>
    </source>
</evidence>
<dbReference type="InterPro" id="IPR026961">
    <property type="entry name" value="PGG_dom"/>
</dbReference>
<feature type="transmembrane region" description="Helical" evidence="2">
    <location>
        <begin position="365"/>
        <end position="392"/>
    </location>
</feature>
<dbReference type="EMBL" id="BPVZ01000200">
    <property type="protein sequence ID" value="GKV45973.1"/>
    <property type="molecule type" value="Genomic_DNA"/>
</dbReference>
<dbReference type="AlphaFoldDB" id="A0AAV5M8Z7"/>
<feature type="repeat" description="ANK" evidence="1">
    <location>
        <begin position="70"/>
        <end position="103"/>
    </location>
</feature>
<dbReference type="Gene3D" id="1.25.40.20">
    <property type="entry name" value="Ankyrin repeat-containing domain"/>
    <property type="match status" value="1"/>
</dbReference>
<dbReference type="Pfam" id="PF12796">
    <property type="entry name" value="Ank_2"/>
    <property type="match status" value="2"/>
</dbReference>
<feature type="transmembrane region" description="Helical" evidence="2">
    <location>
        <begin position="335"/>
        <end position="359"/>
    </location>
</feature>
<keyword evidence="1" id="KW-0040">ANK repeat</keyword>
<dbReference type="Proteomes" id="UP001054252">
    <property type="component" value="Unassembled WGS sequence"/>
</dbReference>
<sequence length="415" mass="45576">MDQRLSEAARLGDVAALDNLLKQDPLILQKVSLSSSVENPLHIASLAGKVDFAKQIIALMPSFAMEINNDGYTPLHIAAAAGHLEVVSELLTAIGPDLCLLKDKGGRTPLHLAAVRGRVLVIEKLLSVCPKAIEEKTPLGETALLLAVKNCQFEAFKILFEASKRVENHEELINAKDVQGNSISETAIATKQLQVIDFLKQRDQWTHQQMITVLEDPAGDNKSENDDTPEPKKFDPCFLFKATWGYLYGKDIIPVVASLIAGATYTVGINPPSTIWKEGMNLDTECITHFGNHINNKDPFELKSCDALRFYVFMVCNTIAFVASILLLPFHQYAVVAPLLIITSLSCMLWTYITSAAIISPSPAFIYFVYTVMCISFVVLFGLPALTVVLHIKPAFGKIQTRFRPGSTSSSVLKS</sequence>
<feature type="transmembrane region" description="Helical" evidence="2">
    <location>
        <begin position="308"/>
        <end position="328"/>
    </location>
</feature>
<reference evidence="4 5" key="1">
    <citation type="journal article" date="2021" name="Commun. Biol.">
        <title>The genome of Shorea leprosula (Dipterocarpaceae) highlights the ecological relevance of drought in aseasonal tropical rainforests.</title>
        <authorList>
            <person name="Ng K.K.S."/>
            <person name="Kobayashi M.J."/>
            <person name="Fawcett J.A."/>
            <person name="Hatakeyama M."/>
            <person name="Paape T."/>
            <person name="Ng C.H."/>
            <person name="Ang C.C."/>
            <person name="Tnah L.H."/>
            <person name="Lee C.T."/>
            <person name="Nishiyama T."/>
            <person name="Sese J."/>
            <person name="O'Brien M.J."/>
            <person name="Copetti D."/>
            <person name="Mohd Noor M.I."/>
            <person name="Ong R.C."/>
            <person name="Putra M."/>
            <person name="Sireger I.Z."/>
            <person name="Indrioko S."/>
            <person name="Kosugi Y."/>
            <person name="Izuno A."/>
            <person name="Isagi Y."/>
            <person name="Lee S.L."/>
            <person name="Shimizu K.K."/>
        </authorList>
    </citation>
    <scope>NUCLEOTIDE SEQUENCE [LARGE SCALE GENOMIC DNA]</scope>
    <source>
        <strain evidence="4">214</strain>
    </source>
</reference>
<evidence type="ECO:0000259" key="3">
    <source>
        <dbReference type="Pfam" id="PF13962"/>
    </source>
</evidence>
<feature type="domain" description="PGG" evidence="3">
    <location>
        <begin position="252"/>
        <end position="356"/>
    </location>
</feature>
<evidence type="ECO:0000313" key="4">
    <source>
        <dbReference type="EMBL" id="GKV45973.1"/>
    </source>
</evidence>